<evidence type="ECO:0000256" key="1">
    <source>
        <dbReference type="SAM" id="MobiDB-lite"/>
    </source>
</evidence>
<dbReference type="Proteomes" id="UP000000763">
    <property type="component" value="Chromosome 2"/>
</dbReference>
<evidence type="ECO:0000313" key="4">
    <source>
        <dbReference type="Proteomes" id="UP000000763"/>
    </source>
</evidence>
<proteinExistence type="predicted"/>
<reference evidence="4" key="4">
    <citation type="journal article" date="2008" name="Nucleic Acids Res.">
        <title>The rice annotation project database (RAP-DB): 2008 update.</title>
        <authorList>
            <consortium name="The rice annotation project (RAP)"/>
        </authorList>
    </citation>
    <scope>GENOME REANNOTATION</scope>
    <source>
        <strain evidence="4">cv. Nipponbare</strain>
    </source>
</reference>
<accession>Q6YYF4</accession>
<dbReference type="AlphaFoldDB" id="Q6YYF4"/>
<feature type="region of interest" description="Disordered" evidence="1">
    <location>
        <begin position="65"/>
        <end position="98"/>
    </location>
</feature>
<evidence type="ECO:0000313" key="2">
    <source>
        <dbReference type="EMBL" id="BAD16191.1"/>
    </source>
</evidence>
<dbReference type="EMBL" id="AP005469">
    <property type="protein sequence ID" value="BAD16191.1"/>
    <property type="molecule type" value="Genomic_DNA"/>
</dbReference>
<reference evidence="2" key="1">
    <citation type="submission" date="2002-06" db="EMBL/GenBank/DDBJ databases">
        <title>Oryza sativa nipponbare(GA3) genomic DNA, chromosome 2, BAC clone:OSJNBa0040I22.</title>
        <authorList>
            <person name="Sasaki T."/>
            <person name="Matsumoto T."/>
            <person name="Katayose Y."/>
        </authorList>
    </citation>
    <scope>NUCLEOTIDE SEQUENCE</scope>
</reference>
<dbReference type="EMBL" id="AP005611">
    <property type="protein sequence ID" value="BAD16274.1"/>
    <property type="molecule type" value="Genomic_DNA"/>
</dbReference>
<reference evidence="3" key="2">
    <citation type="submission" date="2002-08" db="EMBL/GenBank/DDBJ databases">
        <title>Oryza sativa nipponbare(GA3) genomic DNA, chromosome 2, BAC clone:OSJNBa0051E21.</title>
        <authorList>
            <person name="Sasaki T."/>
            <person name="Matsumoto T."/>
            <person name="Katayose Y."/>
        </authorList>
    </citation>
    <scope>NUCLEOTIDE SEQUENCE</scope>
</reference>
<reference evidence="4" key="3">
    <citation type="journal article" date="2005" name="Nature">
        <title>The map-based sequence of the rice genome.</title>
        <authorList>
            <consortium name="International rice genome sequencing project (IRGSP)"/>
            <person name="Matsumoto T."/>
            <person name="Wu J."/>
            <person name="Kanamori H."/>
            <person name="Katayose Y."/>
            <person name="Fujisawa M."/>
            <person name="Namiki N."/>
            <person name="Mizuno H."/>
            <person name="Yamamoto K."/>
            <person name="Antonio B.A."/>
            <person name="Baba T."/>
            <person name="Sakata K."/>
            <person name="Nagamura Y."/>
            <person name="Aoki H."/>
            <person name="Arikawa K."/>
            <person name="Arita K."/>
            <person name="Bito T."/>
            <person name="Chiden Y."/>
            <person name="Fujitsuka N."/>
            <person name="Fukunaka R."/>
            <person name="Hamada M."/>
            <person name="Harada C."/>
            <person name="Hayashi A."/>
            <person name="Hijishita S."/>
            <person name="Honda M."/>
            <person name="Hosokawa S."/>
            <person name="Ichikawa Y."/>
            <person name="Idonuma A."/>
            <person name="Iijima M."/>
            <person name="Ikeda M."/>
            <person name="Ikeno M."/>
            <person name="Ito K."/>
            <person name="Ito S."/>
            <person name="Ito T."/>
            <person name="Ito Y."/>
            <person name="Ito Y."/>
            <person name="Iwabuchi A."/>
            <person name="Kamiya K."/>
            <person name="Karasawa W."/>
            <person name="Kurita K."/>
            <person name="Katagiri S."/>
            <person name="Kikuta A."/>
            <person name="Kobayashi H."/>
            <person name="Kobayashi N."/>
            <person name="Machita K."/>
            <person name="Maehara T."/>
            <person name="Masukawa M."/>
            <person name="Mizubayashi T."/>
            <person name="Mukai Y."/>
            <person name="Nagasaki H."/>
            <person name="Nagata Y."/>
            <person name="Naito S."/>
            <person name="Nakashima M."/>
            <person name="Nakama Y."/>
            <person name="Nakamichi Y."/>
            <person name="Nakamura M."/>
            <person name="Meguro A."/>
            <person name="Negishi M."/>
            <person name="Ohta I."/>
            <person name="Ohta T."/>
            <person name="Okamoto M."/>
            <person name="Ono N."/>
            <person name="Saji S."/>
            <person name="Sakaguchi M."/>
            <person name="Sakai K."/>
            <person name="Shibata M."/>
            <person name="Shimokawa T."/>
            <person name="Song J."/>
            <person name="Takazaki Y."/>
            <person name="Terasawa K."/>
            <person name="Tsugane M."/>
            <person name="Tsuji K."/>
            <person name="Ueda S."/>
            <person name="Waki K."/>
            <person name="Yamagata H."/>
            <person name="Yamamoto M."/>
            <person name="Yamamoto S."/>
            <person name="Yamane H."/>
            <person name="Yoshiki S."/>
            <person name="Yoshihara R."/>
            <person name="Yukawa K."/>
            <person name="Zhong H."/>
            <person name="Yano M."/>
            <person name="Yuan Q."/>
            <person name="Ouyang S."/>
            <person name="Liu J."/>
            <person name="Jones K.M."/>
            <person name="Gansberger K."/>
            <person name="Moffat K."/>
            <person name="Hill J."/>
            <person name="Bera J."/>
            <person name="Fadrosh D."/>
            <person name="Jin S."/>
            <person name="Johri S."/>
            <person name="Kim M."/>
            <person name="Overton L."/>
            <person name="Reardon M."/>
            <person name="Tsitrin T."/>
            <person name="Vuong H."/>
            <person name="Weaver B."/>
            <person name="Ciecko A."/>
            <person name="Tallon L."/>
            <person name="Jackson J."/>
            <person name="Pai G."/>
            <person name="Aken S.V."/>
            <person name="Utterback T."/>
            <person name="Reidmuller S."/>
            <person name="Feldblyum T."/>
            <person name="Hsiao J."/>
            <person name="Zismann V."/>
            <person name="Iobst S."/>
            <person name="de Vazeille A.R."/>
            <person name="Buell C.R."/>
            <person name="Ying K."/>
            <person name="Li Y."/>
            <person name="Lu T."/>
            <person name="Huang Y."/>
            <person name="Zhao Q."/>
            <person name="Feng Q."/>
            <person name="Zhang L."/>
            <person name="Zhu J."/>
            <person name="Weng Q."/>
            <person name="Mu J."/>
            <person name="Lu Y."/>
            <person name="Fan D."/>
            <person name="Liu Y."/>
            <person name="Guan J."/>
            <person name="Zhang Y."/>
            <person name="Yu S."/>
            <person name="Liu X."/>
            <person name="Zhang Y."/>
            <person name="Hong G."/>
            <person name="Han B."/>
            <person name="Choisne N."/>
            <person name="Demange N."/>
            <person name="Orjeda G."/>
            <person name="Samain S."/>
            <person name="Cattolico L."/>
            <person name="Pelletier E."/>
            <person name="Couloux A."/>
            <person name="Segurens B."/>
            <person name="Wincker P."/>
            <person name="D'Hont A."/>
            <person name="Scarpelli C."/>
            <person name="Weissenbach J."/>
            <person name="Salanoubat M."/>
            <person name="Quetier F."/>
            <person name="Yu Y."/>
            <person name="Kim H.R."/>
            <person name="Rambo T."/>
            <person name="Currie J."/>
            <person name="Collura K."/>
            <person name="Luo M."/>
            <person name="Yang T."/>
            <person name="Ammiraju J.S.S."/>
            <person name="Engler F."/>
            <person name="Soderlund C."/>
            <person name="Wing R.A."/>
            <person name="Palmer L.E."/>
            <person name="de la Bastide M."/>
            <person name="Spiegel L."/>
            <person name="Nascimento L."/>
            <person name="Zutavern T."/>
            <person name="O'Shaughnessy A."/>
            <person name="Dike S."/>
            <person name="Dedhia N."/>
            <person name="Preston R."/>
            <person name="Balija V."/>
            <person name="McCombie W.R."/>
            <person name="Chow T."/>
            <person name="Chen H."/>
            <person name="Chung M."/>
            <person name="Chen C."/>
            <person name="Shaw J."/>
            <person name="Wu H."/>
            <person name="Hsiao K."/>
            <person name="Chao Y."/>
            <person name="Chu M."/>
            <person name="Cheng C."/>
            <person name="Hour A."/>
            <person name="Lee P."/>
            <person name="Lin S."/>
            <person name="Lin Y."/>
            <person name="Liou J."/>
            <person name="Liu S."/>
            <person name="Hsing Y."/>
            <person name="Raghuvanshi S."/>
            <person name="Mohanty A."/>
            <person name="Bharti A.K."/>
            <person name="Gaur A."/>
            <person name="Gupta V."/>
            <person name="Kumar D."/>
            <person name="Ravi V."/>
            <person name="Vij S."/>
            <person name="Kapur A."/>
            <person name="Khurana P."/>
            <person name="Khurana P."/>
            <person name="Khurana J.P."/>
            <person name="Tyagi A.K."/>
            <person name="Gaikwad K."/>
            <person name="Singh A."/>
            <person name="Dalal V."/>
            <person name="Srivastava S."/>
            <person name="Dixit A."/>
            <person name="Pal A.K."/>
            <person name="Ghazi I.A."/>
            <person name="Yadav M."/>
            <person name="Pandit A."/>
            <person name="Bhargava A."/>
            <person name="Sureshbabu K."/>
            <person name="Batra K."/>
            <person name="Sharma T.R."/>
            <person name="Mohapatra T."/>
            <person name="Singh N.K."/>
            <person name="Messing J."/>
            <person name="Nelson A.B."/>
            <person name="Fuks G."/>
            <person name="Kavchok S."/>
            <person name="Keizer G."/>
            <person name="Linton E."/>
            <person name="Llaca V."/>
            <person name="Song R."/>
            <person name="Tanyolac B."/>
            <person name="Young S."/>
            <person name="Ho-Il K."/>
            <person name="Hahn J.H."/>
            <person name="Sangsakoo G."/>
            <person name="Vanavichit A."/>
            <person name="de Mattos Luiz.A.T."/>
            <person name="Zimmer P.D."/>
            <person name="Malone G."/>
            <person name="Dellagostin O."/>
            <person name="de Oliveira A.C."/>
            <person name="Bevan M."/>
            <person name="Bancroft I."/>
            <person name="Minx P."/>
            <person name="Cordum H."/>
            <person name="Wilson R."/>
            <person name="Cheng Z."/>
            <person name="Jin W."/>
            <person name="Jiang J."/>
            <person name="Leong S.A."/>
            <person name="Iwama H."/>
            <person name="Gojobori T."/>
            <person name="Itoh T."/>
            <person name="Niimura Y."/>
            <person name="Fujii Y."/>
            <person name="Habara T."/>
            <person name="Sakai H."/>
            <person name="Sato Y."/>
            <person name="Wilson G."/>
            <person name="Kumar K."/>
            <person name="McCouch S."/>
            <person name="Juretic N."/>
            <person name="Hoen D."/>
            <person name="Wright S."/>
            <person name="Bruskiewich R."/>
            <person name="Bureau T."/>
            <person name="Miyao A."/>
            <person name="Hirochika H."/>
            <person name="Nishikawa T."/>
            <person name="Kadowaki K."/>
            <person name="Sugiura M."/>
            <person name="Burr B."/>
            <person name="Sasaki T."/>
        </authorList>
    </citation>
    <scope>NUCLEOTIDE SEQUENCE [LARGE SCALE GENOMIC DNA]</scope>
    <source>
        <strain evidence="4">cv. Nipponbare</strain>
    </source>
</reference>
<evidence type="ECO:0000313" key="3">
    <source>
        <dbReference type="EMBL" id="BAD16274.1"/>
    </source>
</evidence>
<gene>
    <name evidence="2" type="ORF">OSJNBa0040I22.11</name>
    <name evidence="3" type="ORF">OSJNBa0051E21.47</name>
</gene>
<protein>
    <submittedName>
        <fullName evidence="3">Uncharacterized protein</fullName>
    </submittedName>
</protein>
<sequence length="98" mass="10659">MGGAMATRLLLATGWVRGDRVRSHAGQGACPSRCRHFPSSSITAAPPHLLTVAVFVVKPARKERSKPELRMRREGERVRNKGKKRGCMTCGPPHADSA</sequence>
<feature type="compositionally biased region" description="Basic and acidic residues" evidence="1">
    <location>
        <begin position="65"/>
        <end position="79"/>
    </location>
</feature>
<name>Q6YYF4_ORYSJ</name>
<organism evidence="3 4">
    <name type="scientific">Oryza sativa subsp. japonica</name>
    <name type="common">Rice</name>
    <dbReference type="NCBI Taxonomy" id="39947"/>
    <lineage>
        <taxon>Eukaryota</taxon>
        <taxon>Viridiplantae</taxon>
        <taxon>Streptophyta</taxon>
        <taxon>Embryophyta</taxon>
        <taxon>Tracheophyta</taxon>
        <taxon>Spermatophyta</taxon>
        <taxon>Magnoliopsida</taxon>
        <taxon>Liliopsida</taxon>
        <taxon>Poales</taxon>
        <taxon>Poaceae</taxon>
        <taxon>BOP clade</taxon>
        <taxon>Oryzoideae</taxon>
        <taxon>Oryzeae</taxon>
        <taxon>Oryzinae</taxon>
        <taxon>Oryza</taxon>
        <taxon>Oryza sativa</taxon>
    </lineage>
</organism>